<proteinExistence type="predicted"/>
<accession>A0A9P0K3V1</accession>
<keyword evidence="2" id="KW-1185">Reference proteome</keyword>
<gene>
    <name evidence="1" type="ORF">ACAOBT_LOCUS6405</name>
</gene>
<dbReference type="AlphaFoldDB" id="A0A9P0K3V1"/>
<evidence type="ECO:0000313" key="2">
    <source>
        <dbReference type="Proteomes" id="UP001152888"/>
    </source>
</evidence>
<protein>
    <submittedName>
        <fullName evidence="1">Uncharacterized protein</fullName>
    </submittedName>
</protein>
<name>A0A9P0K3V1_ACAOB</name>
<comment type="caution">
    <text evidence="1">The sequence shown here is derived from an EMBL/GenBank/DDBJ whole genome shotgun (WGS) entry which is preliminary data.</text>
</comment>
<dbReference type="Proteomes" id="UP001152888">
    <property type="component" value="Unassembled WGS sequence"/>
</dbReference>
<dbReference type="EMBL" id="CAKOFQ010006726">
    <property type="protein sequence ID" value="CAH1965572.1"/>
    <property type="molecule type" value="Genomic_DNA"/>
</dbReference>
<reference evidence="1" key="1">
    <citation type="submission" date="2022-03" db="EMBL/GenBank/DDBJ databases">
        <authorList>
            <person name="Sayadi A."/>
        </authorList>
    </citation>
    <scope>NUCLEOTIDE SEQUENCE</scope>
</reference>
<evidence type="ECO:0000313" key="1">
    <source>
        <dbReference type="EMBL" id="CAH1965572.1"/>
    </source>
</evidence>
<organism evidence="1 2">
    <name type="scientific">Acanthoscelides obtectus</name>
    <name type="common">Bean weevil</name>
    <name type="synonym">Bruchus obtectus</name>
    <dbReference type="NCBI Taxonomy" id="200917"/>
    <lineage>
        <taxon>Eukaryota</taxon>
        <taxon>Metazoa</taxon>
        <taxon>Ecdysozoa</taxon>
        <taxon>Arthropoda</taxon>
        <taxon>Hexapoda</taxon>
        <taxon>Insecta</taxon>
        <taxon>Pterygota</taxon>
        <taxon>Neoptera</taxon>
        <taxon>Endopterygota</taxon>
        <taxon>Coleoptera</taxon>
        <taxon>Polyphaga</taxon>
        <taxon>Cucujiformia</taxon>
        <taxon>Chrysomeloidea</taxon>
        <taxon>Chrysomelidae</taxon>
        <taxon>Bruchinae</taxon>
        <taxon>Bruchini</taxon>
        <taxon>Acanthoscelides</taxon>
    </lineage>
</organism>
<sequence>MSLWSTRFTITSRETKVRTELVPFRRGSLPRGIFKSPALLHLTSPAACCAEKCERIQLWHAQQPAAQGPKSIVHLRGHPNP</sequence>
<dbReference type="OrthoDB" id="406152at2759"/>